<dbReference type="Pfam" id="PF07093">
    <property type="entry name" value="SGT1"/>
    <property type="match status" value="1"/>
</dbReference>
<dbReference type="VEuPathDB" id="VectorBase:ACUA028193"/>
<accession>A0A182MWS6</accession>
<dbReference type="PANTHER" id="PTHR13060:SF0">
    <property type="entry name" value="PROTEIN ECDYSONELESS HOMOLOG"/>
    <property type="match status" value="1"/>
</dbReference>
<evidence type="ECO:0000256" key="1">
    <source>
        <dbReference type="SAM" id="MobiDB-lite"/>
    </source>
</evidence>
<evidence type="ECO:0000313" key="3">
    <source>
        <dbReference type="Proteomes" id="UP000075883"/>
    </source>
</evidence>
<reference evidence="3" key="1">
    <citation type="submission" date="2013-09" db="EMBL/GenBank/DDBJ databases">
        <title>The Genome Sequence of Anopheles culicifacies species A.</title>
        <authorList>
            <consortium name="The Broad Institute Genomics Platform"/>
            <person name="Neafsey D.E."/>
            <person name="Besansky N."/>
            <person name="Howell P."/>
            <person name="Walton C."/>
            <person name="Young S.K."/>
            <person name="Zeng Q."/>
            <person name="Gargeya S."/>
            <person name="Fitzgerald M."/>
            <person name="Haas B."/>
            <person name="Abouelleil A."/>
            <person name="Allen A.W."/>
            <person name="Alvarado L."/>
            <person name="Arachchi H.M."/>
            <person name="Berlin A.M."/>
            <person name="Chapman S.B."/>
            <person name="Gainer-Dewar J."/>
            <person name="Goldberg J."/>
            <person name="Griggs A."/>
            <person name="Gujja S."/>
            <person name="Hansen M."/>
            <person name="Howarth C."/>
            <person name="Imamovic A."/>
            <person name="Ireland A."/>
            <person name="Larimer J."/>
            <person name="McCowan C."/>
            <person name="Murphy C."/>
            <person name="Pearson M."/>
            <person name="Poon T.W."/>
            <person name="Priest M."/>
            <person name="Roberts A."/>
            <person name="Saif S."/>
            <person name="Shea T."/>
            <person name="Sisk P."/>
            <person name="Sykes S."/>
            <person name="Wortman J."/>
            <person name="Nusbaum C."/>
            <person name="Birren B."/>
        </authorList>
    </citation>
    <scope>NUCLEOTIDE SEQUENCE [LARGE SCALE GENOMIC DNA]</scope>
    <source>
        <strain evidence="3">A-37</strain>
    </source>
</reference>
<dbReference type="Proteomes" id="UP000075883">
    <property type="component" value="Unassembled WGS sequence"/>
</dbReference>
<dbReference type="EMBL" id="AXCM01002279">
    <property type="status" value="NOT_ANNOTATED_CDS"/>
    <property type="molecule type" value="Genomic_DNA"/>
</dbReference>
<feature type="region of interest" description="Disordered" evidence="1">
    <location>
        <begin position="703"/>
        <end position="737"/>
    </location>
</feature>
<dbReference type="PANTHER" id="PTHR13060">
    <property type="entry name" value="SGT1 PROTEIN HSGT1 SUPPRESSOR OF GCR2"/>
    <property type="match status" value="1"/>
</dbReference>
<organism evidence="2 3">
    <name type="scientific">Anopheles culicifacies</name>
    <dbReference type="NCBI Taxonomy" id="139723"/>
    <lineage>
        <taxon>Eukaryota</taxon>
        <taxon>Metazoa</taxon>
        <taxon>Ecdysozoa</taxon>
        <taxon>Arthropoda</taxon>
        <taxon>Hexapoda</taxon>
        <taxon>Insecta</taxon>
        <taxon>Pterygota</taxon>
        <taxon>Neoptera</taxon>
        <taxon>Endopterygota</taxon>
        <taxon>Diptera</taxon>
        <taxon>Nematocera</taxon>
        <taxon>Culicoidea</taxon>
        <taxon>Culicidae</taxon>
        <taxon>Anophelinae</taxon>
        <taxon>Anopheles</taxon>
        <taxon>culicifacies species complex</taxon>
    </lineage>
</organism>
<dbReference type="GO" id="GO:0005634">
    <property type="term" value="C:nucleus"/>
    <property type="evidence" value="ECO:0007669"/>
    <property type="project" value="TreeGrafter"/>
</dbReference>
<dbReference type="STRING" id="139723.A0A182MWS6"/>
<reference evidence="2" key="2">
    <citation type="submission" date="2020-05" db="UniProtKB">
        <authorList>
            <consortium name="EnsemblMetazoa"/>
        </authorList>
    </citation>
    <scope>IDENTIFICATION</scope>
    <source>
        <strain evidence="2">A-37</strain>
    </source>
</reference>
<evidence type="ECO:0000313" key="2">
    <source>
        <dbReference type="EnsemblMetazoa" id="ACUA028193-PA"/>
    </source>
</evidence>
<feature type="region of interest" description="Disordered" evidence="1">
    <location>
        <begin position="650"/>
        <end position="680"/>
    </location>
</feature>
<name>A0A182MWS6_9DIPT</name>
<sequence>MSHREILQSIREDDFVEYFLFPARPSDPVDAELENSENPLEPLLQEVNRLADVFCQRYIWHRDAFRVIPRLLNDSRMLIEAATGENGTASGKAIRIVRKNGTLKLNFATFLFLATLPSHLYGISHVGDNIQDEWFIVALLFHLTERIPGLVARVVDADGEFLLIEAAEQLPRWANPESCEGKVFICDGTLRLVRTNEGDETQEPLEVQDALELVRGTEGSKFCVSQEVDQCIRERIQGFPDEIPDHQHRATVNVPVGVAAVLRENPQLVAPAVLAFCGRDPIDLKACRAMRYFPPENCVNVSVTFTKCLYAMLAQSRYLPDRRTGWSIPQSTDPEYKAHMLGVKLACGFEILASQAKTSRTDWETDKGWKSYYESLKAKGYFRDNIEGSQEHTKLLAIAREYYVDNRDSMRTTPKIGEEIVSILKRNEWDVEELRREGLELPPADSDEWMNISPEELDQMLTKRYGAKKLFSLNGNTNAAETFTSMVSDFLEQKSEFDGVVVEEEDDRAAKEVLAKLDLGPLKSSNTKPKRTKSKNAHDRQTKTAQQHSKALPAPDTMAQESPFHQSSTVEFDAGAFGMHVRNMLDLLIPEDRWDSSDESEMSDYSQDEYDRNIEDMSPTRTRRAVQSELKTYMDQMDRELAGTTIGKSFETAIDDEDGTDGKPATASAESTAGDDFDDIESFKPVNIDVNTLKNMMESYQSQIGGPGPAANLLGSMGVQISKASRPEKGSTQQTDV</sequence>
<keyword evidence="3" id="KW-1185">Reference proteome</keyword>
<dbReference type="AlphaFoldDB" id="A0A182MWS6"/>
<proteinExistence type="predicted"/>
<protein>
    <submittedName>
        <fullName evidence="2">Uncharacterized protein</fullName>
    </submittedName>
</protein>
<feature type="region of interest" description="Disordered" evidence="1">
    <location>
        <begin position="520"/>
        <end position="565"/>
    </location>
</feature>
<dbReference type="EnsemblMetazoa" id="ACUA028193-RA">
    <property type="protein sequence ID" value="ACUA028193-PA"/>
    <property type="gene ID" value="ACUA028193"/>
</dbReference>
<dbReference type="InterPro" id="IPR010770">
    <property type="entry name" value="Ecd"/>
</dbReference>